<evidence type="ECO:0000313" key="2">
    <source>
        <dbReference type="EMBL" id="ODM94342.1"/>
    </source>
</evidence>
<reference evidence="2 3" key="1">
    <citation type="journal article" date="2016" name="Genome Biol. Evol.">
        <title>Gene Family Evolution Reflects Adaptation to Soil Environmental Stressors in the Genome of the Collembolan Orchesella cincta.</title>
        <authorList>
            <person name="Faddeeva-Vakhrusheva A."/>
            <person name="Derks M.F."/>
            <person name="Anvar S.Y."/>
            <person name="Agamennone V."/>
            <person name="Suring W."/>
            <person name="Smit S."/>
            <person name="van Straalen N.M."/>
            <person name="Roelofs D."/>
        </authorList>
    </citation>
    <scope>NUCLEOTIDE SEQUENCE [LARGE SCALE GENOMIC DNA]</scope>
    <source>
        <tissue evidence="2">Mixed pool</tissue>
    </source>
</reference>
<gene>
    <name evidence="2" type="ORF">Ocin01_12342</name>
</gene>
<proteinExistence type="predicted"/>
<dbReference type="AlphaFoldDB" id="A0A1D2MN54"/>
<organism evidence="2 3">
    <name type="scientific">Orchesella cincta</name>
    <name type="common">Springtail</name>
    <name type="synonym">Podura cincta</name>
    <dbReference type="NCBI Taxonomy" id="48709"/>
    <lineage>
        <taxon>Eukaryota</taxon>
        <taxon>Metazoa</taxon>
        <taxon>Ecdysozoa</taxon>
        <taxon>Arthropoda</taxon>
        <taxon>Hexapoda</taxon>
        <taxon>Collembola</taxon>
        <taxon>Entomobryomorpha</taxon>
        <taxon>Entomobryoidea</taxon>
        <taxon>Orchesellidae</taxon>
        <taxon>Orchesellinae</taxon>
        <taxon>Orchesella</taxon>
    </lineage>
</organism>
<evidence type="ECO:0000313" key="3">
    <source>
        <dbReference type="Proteomes" id="UP000094527"/>
    </source>
</evidence>
<accession>A0A1D2MN54</accession>
<comment type="caution">
    <text evidence="2">The sequence shown here is derived from an EMBL/GenBank/DDBJ whole genome shotgun (WGS) entry which is preliminary data.</text>
</comment>
<feature type="compositionally biased region" description="Acidic residues" evidence="1">
    <location>
        <begin position="175"/>
        <end position="189"/>
    </location>
</feature>
<protein>
    <submittedName>
        <fullName evidence="2">Uncharacterized protein</fullName>
    </submittedName>
</protein>
<keyword evidence="3" id="KW-1185">Reference proteome</keyword>
<feature type="region of interest" description="Disordered" evidence="1">
    <location>
        <begin position="152"/>
        <end position="191"/>
    </location>
</feature>
<dbReference type="Proteomes" id="UP000094527">
    <property type="component" value="Unassembled WGS sequence"/>
</dbReference>
<evidence type="ECO:0000256" key="1">
    <source>
        <dbReference type="SAM" id="MobiDB-lite"/>
    </source>
</evidence>
<name>A0A1D2MN54_ORCCI</name>
<sequence length="310" mass="34090">MVMDAFENTELKCGYMGHLAKIASTWIECLETNEAISSLIPELDEARPEFRAKFQKFYSEKWKVYHAKSIQLLAGAAPPTSGVSISSNNHNYESDPGVTWDSSNDVGMTADNDNNVFYEPSSSANYASTDRYDDEKSKAIFEMFCFERNNSNDEDEDDCAFRSDENALPNASSYDAEESPDATPDDEDLEWKNPEIFLKRLEEQEEMFSQLNLNGALTDPSNSSVSPGSFIAAANPWAGQESVQVDNTDPWAAFTADSGAAGDNWAKFDQSFASNTDFGDFSGVDVFSTASEPAAGLCPPQADESKQSQL</sequence>
<dbReference type="EMBL" id="LJIJ01000820">
    <property type="protein sequence ID" value="ODM94342.1"/>
    <property type="molecule type" value="Genomic_DNA"/>
</dbReference>